<reference evidence="1 2" key="1">
    <citation type="submission" date="2016-11" db="EMBL/GenBank/DDBJ databases">
        <authorList>
            <person name="Jaros S."/>
            <person name="Januszkiewicz K."/>
            <person name="Wedrychowicz H."/>
        </authorList>
    </citation>
    <scope>NUCLEOTIDE SEQUENCE [LARGE SCALE GENOMIC DNA]</scope>
    <source>
        <strain evidence="1 2">DSM 24787</strain>
    </source>
</reference>
<gene>
    <name evidence="1" type="ORF">SAMN04488055_5492</name>
</gene>
<dbReference type="AlphaFoldDB" id="A0A1N6KBB0"/>
<organism evidence="1 2">
    <name type="scientific">Chitinophaga niabensis</name>
    <dbReference type="NCBI Taxonomy" id="536979"/>
    <lineage>
        <taxon>Bacteria</taxon>
        <taxon>Pseudomonadati</taxon>
        <taxon>Bacteroidota</taxon>
        <taxon>Chitinophagia</taxon>
        <taxon>Chitinophagales</taxon>
        <taxon>Chitinophagaceae</taxon>
        <taxon>Chitinophaga</taxon>
    </lineage>
</organism>
<accession>A0A1N6KBB0</accession>
<keyword evidence="2" id="KW-1185">Reference proteome</keyword>
<dbReference type="Proteomes" id="UP000185003">
    <property type="component" value="Unassembled WGS sequence"/>
</dbReference>
<dbReference type="EMBL" id="FSRA01000002">
    <property type="protein sequence ID" value="SIO53852.1"/>
    <property type="molecule type" value="Genomic_DNA"/>
</dbReference>
<proteinExistence type="predicted"/>
<evidence type="ECO:0000313" key="1">
    <source>
        <dbReference type="EMBL" id="SIO53852.1"/>
    </source>
</evidence>
<sequence>MSGQVNRIMDTILLNVEQDLKFKINNPLFDNSKQTENLNLQYYNTLLKHYSTRLNRNERNTRAYLKDEIRRLKFKTSNNFADKIRYGRLARWINRFLSLRNNGIKFNRTIVNGFQNKIGQRENFLLLDKAIKDAGFNQDISKSLEKLIAQGLPKFHIRYTDVRCPETEFILHFNIIPGTGAYQFANFEAAGRLQIEHNYGLQEHLWHSFSLNADVQISATEASRLVNGKSICKENDTWITLGNNNAYSTDRFNLEAELKKLPIQKMSAIEYKKLTNALKFGASKEVTLILDGIPVKYNLEASPSHQCIRILDKNKQLVDLPALKERTSKQSKLLANIEKQSEAKVIKMRR</sequence>
<protein>
    <submittedName>
        <fullName evidence="1">Uncharacterized protein</fullName>
    </submittedName>
</protein>
<name>A0A1N6KBB0_9BACT</name>
<evidence type="ECO:0000313" key="2">
    <source>
        <dbReference type="Proteomes" id="UP000185003"/>
    </source>
</evidence>
<dbReference type="STRING" id="536979.SAMN04488055_5492"/>